<protein>
    <submittedName>
        <fullName evidence="2">Uncharacterized protein</fullName>
    </submittedName>
</protein>
<dbReference type="AlphaFoldDB" id="A0A2G5I9A2"/>
<gene>
    <name evidence="2" type="ORF">CB0940_01155</name>
</gene>
<reference evidence="2 3" key="1">
    <citation type="submission" date="2015-10" db="EMBL/GenBank/DDBJ databases">
        <title>The cercosporin biosynthetic gene cluster was horizontally transferred to several fungal lineages and shown to be expanded in Cercospora beticola based on microsynteny with recipient genomes.</title>
        <authorList>
            <person name="De Jonge R."/>
            <person name="Ebert M.K."/>
            <person name="Suttle J.C."/>
            <person name="Jurick Ii W.M."/>
            <person name="Secor G.A."/>
            <person name="Thomma B.P."/>
            <person name="Van De Peer Y."/>
            <person name="Bolton M.D."/>
        </authorList>
    </citation>
    <scope>NUCLEOTIDE SEQUENCE [LARGE SCALE GENOMIC DNA]</scope>
    <source>
        <strain evidence="2 3">09-40</strain>
    </source>
</reference>
<dbReference type="Proteomes" id="UP000230605">
    <property type="component" value="Chromosome 1"/>
</dbReference>
<accession>A0A2G5I9A2</accession>
<sequence length="96" mass="10725">MLAAPAIYHHDDHDHRLLLVAAAHIHPRAHRSTFEVAAVRLLFAPATRAQWPPRGRMSFAGAHWSSASFTASHTSKLSTQKTRPMLKRQNTIARPS</sequence>
<evidence type="ECO:0000313" key="2">
    <source>
        <dbReference type="EMBL" id="PIB01361.1"/>
    </source>
</evidence>
<comment type="caution">
    <text evidence="2">The sequence shown here is derived from an EMBL/GenBank/DDBJ whole genome shotgun (WGS) entry which is preliminary data.</text>
</comment>
<name>A0A2G5I9A2_CERBT</name>
<evidence type="ECO:0000313" key="3">
    <source>
        <dbReference type="Proteomes" id="UP000230605"/>
    </source>
</evidence>
<feature type="region of interest" description="Disordered" evidence="1">
    <location>
        <begin position="71"/>
        <end position="96"/>
    </location>
</feature>
<organism evidence="2 3">
    <name type="scientific">Cercospora beticola</name>
    <name type="common">Sugarbeet leaf spot fungus</name>
    <dbReference type="NCBI Taxonomy" id="122368"/>
    <lineage>
        <taxon>Eukaryota</taxon>
        <taxon>Fungi</taxon>
        <taxon>Dikarya</taxon>
        <taxon>Ascomycota</taxon>
        <taxon>Pezizomycotina</taxon>
        <taxon>Dothideomycetes</taxon>
        <taxon>Dothideomycetidae</taxon>
        <taxon>Mycosphaerellales</taxon>
        <taxon>Mycosphaerellaceae</taxon>
        <taxon>Cercospora</taxon>
    </lineage>
</organism>
<proteinExistence type="predicted"/>
<evidence type="ECO:0000256" key="1">
    <source>
        <dbReference type="SAM" id="MobiDB-lite"/>
    </source>
</evidence>
<dbReference type="EMBL" id="LKMD01000100">
    <property type="protein sequence ID" value="PIB01361.1"/>
    <property type="molecule type" value="Genomic_DNA"/>
</dbReference>